<evidence type="ECO:0000313" key="2">
    <source>
        <dbReference type="Proteomes" id="UP000602510"/>
    </source>
</evidence>
<protein>
    <recommendedName>
        <fullName evidence="3">FYVE-type domain-containing protein</fullName>
    </recommendedName>
</protein>
<dbReference type="InterPro" id="IPR052727">
    <property type="entry name" value="Rab4/Rab5_effector"/>
</dbReference>
<sequence>MTRDRFAANPFPDVHVSELERQELIELVAVYVEDYIKKYEEFVQVHKRKVDKQRWRHVRSKANLHVYAERTRKELKRRGIEPENSLSATQRLRTTSPAKDLPLFLSVGTFVGELDDLMYGVVNPTLSDMRIKASYVHDINSAAVLCPVVGPSKDDPLRSIVIKWMTVDVPLHSTHLVKSRDFVYIEATGTVFLSNGDRVGYHLLHSIDFPQTTPLPNKIRANLSLFGCFRQLKKNVVDNFACATIDPGGDMRRSLLLSVAAGAMLSATNYVYCGQMKKLAWMLQRHHSAYDVERKTRDGKGCVVCSKKTTSVIGSIGKSTCKICYGGVCYSCKIRQNISFIVAGGKLIQRKVVVCAKCVCESTQWNAQEAARDQITDFEACMNDQRCTSYEACTVSCELSFLESSASIHGRKGL</sequence>
<keyword evidence="2" id="KW-1185">Reference proteome</keyword>
<proteinExistence type="predicted"/>
<name>A0A833SZD4_PHYIN</name>
<dbReference type="PANTHER" id="PTHR13510">
    <property type="entry name" value="FYVE-FINGER-CONTAINING RAB5 EFFECTOR PROTEIN RABENOSYN-5-RELATED"/>
    <property type="match status" value="1"/>
</dbReference>
<accession>A0A833SZD4</accession>
<gene>
    <name evidence="1" type="ORF">GN244_ATG12711</name>
</gene>
<dbReference type="Gene3D" id="3.30.530.20">
    <property type="match status" value="1"/>
</dbReference>
<reference evidence="1" key="1">
    <citation type="submission" date="2020-04" db="EMBL/GenBank/DDBJ databases">
        <title>Hybrid Assembly of Korean Phytophthora infestans isolates.</title>
        <authorList>
            <person name="Prokchorchik M."/>
            <person name="Lee Y."/>
            <person name="Seo J."/>
            <person name="Cho J.-H."/>
            <person name="Park Y.-E."/>
            <person name="Jang D.-C."/>
            <person name="Im J.-S."/>
            <person name="Choi J.-G."/>
            <person name="Park H.-J."/>
            <person name="Lee G.-B."/>
            <person name="Lee Y.-G."/>
            <person name="Hong S.-Y."/>
            <person name="Cho K."/>
            <person name="Sohn K.H."/>
        </authorList>
    </citation>
    <scope>NUCLEOTIDE SEQUENCE</scope>
    <source>
        <strain evidence="1">KR_1_A1</strain>
    </source>
</reference>
<evidence type="ECO:0000313" key="1">
    <source>
        <dbReference type="EMBL" id="KAF4035305.1"/>
    </source>
</evidence>
<comment type="caution">
    <text evidence="1">The sequence shown here is derived from an EMBL/GenBank/DDBJ whole genome shotgun (WGS) entry which is preliminary data.</text>
</comment>
<evidence type="ECO:0008006" key="3">
    <source>
        <dbReference type="Google" id="ProtNLM"/>
    </source>
</evidence>
<dbReference type="EMBL" id="WSZM01000325">
    <property type="protein sequence ID" value="KAF4035305.1"/>
    <property type="molecule type" value="Genomic_DNA"/>
</dbReference>
<dbReference type="PANTHER" id="PTHR13510:SF44">
    <property type="entry name" value="RABENOSYN-5"/>
    <property type="match status" value="1"/>
</dbReference>
<organism evidence="1 2">
    <name type="scientific">Phytophthora infestans</name>
    <name type="common">Potato late blight agent</name>
    <name type="synonym">Botrytis infestans</name>
    <dbReference type="NCBI Taxonomy" id="4787"/>
    <lineage>
        <taxon>Eukaryota</taxon>
        <taxon>Sar</taxon>
        <taxon>Stramenopiles</taxon>
        <taxon>Oomycota</taxon>
        <taxon>Peronosporomycetes</taxon>
        <taxon>Peronosporales</taxon>
        <taxon>Peronosporaceae</taxon>
        <taxon>Phytophthora</taxon>
    </lineage>
</organism>
<dbReference type="AlphaFoldDB" id="A0A833SZD4"/>
<dbReference type="Proteomes" id="UP000602510">
    <property type="component" value="Unassembled WGS sequence"/>
</dbReference>
<dbReference type="InterPro" id="IPR023393">
    <property type="entry name" value="START-like_dom_sf"/>
</dbReference>